<dbReference type="InterPro" id="IPR036388">
    <property type="entry name" value="WH-like_DNA-bd_sf"/>
</dbReference>
<gene>
    <name evidence="6" type="ORF">EOI86_04800</name>
</gene>
<dbReference type="Pfam" id="PF03466">
    <property type="entry name" value="LysR_substrate"/>
    <property type="match status" value="1"/>
</dbReference>
<dbReference type="SUPFAM" id="SSF53850">
    <property type="entry name" value="Periplasmic binding protein-like II"/>
    <property type="match status" value="1"/>
</dbReference>
<dbReference type="GO" id="GO:0006351">
    <property type="term" value="P:DNA-templated transcription"/>
    <property type="evidence" value="ECO:0007669"/>
    <property type="project" value="TreeGrafter"/>
</dbReference>
<keyword evidence="4" id="KW-0804">Transcription</keyword>
<dbReference type="InterPro" id="IPR036390">
    <property type="entry name" value="WH_DNA-bd_sf"/>
</dbReference>
<evidence type="ECO:0000256" key="4">
    <source>
        <dbReference type="ARBA" id="ARBA00023163"/>
    </source>
</evidence>
<evidence type="ECO:0000313" key="7">
    <source>
        <dbReference type="Proteomes" id="UP000287447"/>
    </source>
</evidence>
<sequence length="295" mass="32777">MPRQLPPLNALRAFDAAGRLGSFSRAAEEMNVTHAAISRHVRGLEKRLGVQLFRIVPRGVELTEAGTRYLDEVRPAFDRIAEATEALTNKVEGLVTVSVEGTFAQKWLMPRLGGFYAAYPEIELRIDASSRLADIEHYEADLAIRYSYRTWPELKSDHIVRSTVFPVGAPSMVPEGGVPTEPKDLLNFRLLHEDRGEGWAQWFRTAGVPDATLPPVSGPLASLLAIEGALSGQGLALISYELIASDIEAGRLIRFSKVGLTFGDYSMLYLPESMRRKPVRAFRDWVLTDTQPLRS</sequence>
<dbReference type="CDD" id="cd08432">
    <property type="entry name" value="PBP2_GcdR_TrpI_HvrB_AmpR_like"/>
    <property type="match status" value="1"/>
</dbReference>
<keyword evidence="7" id="KW-1185">Reference proteome</keyword>
<feature type="domain" description="HTH lysR-type" evidence="5">
    <location>
        <begin position="6"/>
        <end position="63"/>
    </location>
</feature>
<evidence type="ECO:0000313" key="6">
    <source>
        <dbReference type="EMBL" id="RVU38601.1"/>
    </source>
</evidence>
<evidence type="ECO:0000256" key="2">
    <source>
        <dbReference type="ARBA" id="ARBA00023015"/>
    </source>
</evidence>
<dbReference type="Pfam" id="PF00126">
    <property type="entry name" value="HTH_1"/>
    <property type="match status" value="1"/>
</dbReference>
<dbReference type="FunFam" id="1.10.10.10:FF:000038">
    <property type="entry name" value="Glycine cleavage system transcriptional activator"/>
    <property type="match status" value="1"/>
</dbReference>
<dbReference type="InterPro" id="IPR058163">
    <property type="entry name" value="LysR-type_TF_proteobact-type"/>
</dbReference>
<dbReference type="PROSITE" id="PS50931">
    <property type="entry name" value="HTH_LYSR"/>
    <property type="match status" value="1"/>
</dbReference>
<dbReference type="AlphaFoldDB" id="A0A437QVQ1"/>
<dbReference type="Proteomes" id="UP000287447">
    <property type="component" value="Unassembled WGS sequence"/>
</dbReference>
<keyword evidence="2" id="KW-0805">Transcription regulation</keyword>
<name>A0A437QVQ1_9PROT</name>
<organism evidence="6 7">
    <name type="scientific">Hwanghaeella grinnelliae</name>
    <dbReference type="NCBI Taxonomy" id="2500179"/>
    <lineage>
        <taxon>Bacteria</taxon>
        <taxon>Pseudomonadati</taxon>
        <taxon>Pseudomonadota</taxon>
        <taxon>Alphaproteobacteria</taxon>
        <taxon>Rhodospirillales</taxon>
        <taxon>Rhodospirillaceae</taxon>
        <taxon>Hwanghaeella</taxon>
    </lineage>
</organism>
<keyword evidence="3" id="KW-0238">DNA-binding</keyword>
<proteinExistence type="inferred from homology"/>
<dbReference type="PANTHER" id="PTHR30537:SF79">
    <property type="entry name" value="TRANSCRIPTIONAL REGULATOR-RELATED"/>
    <property type="match status" value="1"/>
</dbReference>
<evidence type="ECO:0000259" key="5">
    <source>
        <dbReference type="PROSITE" id="PS50931"/>
    </source>
</evidence>
<accession>A0A437QVQ1</accession>
<comment type="similarity">
    <text evidence="1">Belongs to the LysR transcriptional regulatory family.</text>
</comment>
<reference evidence="7" key="1">
    <citation type="submission" date="2019-01" db="EMBL/GenBank/DDBJ databases">
        <title>Gri0909 isolated from a small marine red alga.</title>
        <authorList>
            <person name="Kim J."/>
            <person name="Jeong S.E."/>
            <person name="Jeon C.O."/>
        </authorList>
    </citation>
    <scope>NUCLEOTIDE SEQUENCE [LARGE SCALE GENOMIC DNA]</scope>
    <source>
        <strain evidence="7">Gri0909</strain>
    </source>
</reference>
<dbReference type="InterPro" id="IPR000847">
    <property type="entry name" value="LysR_HTH_N"/>
</dbReference>
<evidence type="ECO:0000256" key="1">
    <source>
        <dbReference type="ARBA" id="ARBA00009437"/>
    </source>
</evidence>
<dbReference type="EMBL" id="SADE01000001">
    <property type="protein sequence ID" value="RVU38601.1"/>
    <property type="molecule type" value="Genomic_DNA"/>
</dbReference>
<dbReference type="RefSeq" id="WP_127763973.1">
    <property type="nucleotide sequence ID" value="NZ_SADE01000001.1"/>
</dbReference>
<dbReference type="InterPro" id="IPR005119">
    <property type="entry name" value="LysR_subst-bd"/>
</dbReference>
<dbReference type="Gene3D" id="3.40.190.10">
    <property type="entry name" value="Periplasmic binding protein-like II"/>
    <property type="match status" value="2"/>
</dbReference>
<dbReference type="SUPFAM" id="SSF46785">
    <property type="entry name" value="Winged helix' DNA-binding domain"/>
    <property type="match status" value="1"/>
</dbReference>
<dbReference type="Gene3D" id="1.10.10.10">
    <property type="entry name" value="Winged helix-like DNA-binding domain superfamily/Winged helix DNA-binding domain"/>
    <property type="match status" value="1"/>
</dbReference>
<dbReference type="PRINTS" id="PR00039">
    <property type="entry name" value="HTHLYSR"/>
</dbReference>
<dbReference type="PANTHER" id="PTHR30537">
    <property type="entry name" value="HTH-TYPE TRANSCRIPTIONAL REGULATOR"/>
    <property type="match status" value="1"/>
</dbReference>
<dbReference type="GO" id="GO:0003700">
    <property type="term" value="F:DNA-binding transcription factor activity"/>
    <property type="evidence" value="ECO:0007669"/>
    <property type="project" value="InterPro"/>
</dbReference>
<dbReference type="GO" id="GO:0043565">
    <property type="term" value="F:sequence-specific DNA binding"/>
    <property type="evidence" value="ECO:0007669"/>
    <property type="project" value="TreeGrafter"/>
</dbReference>
<evidence type="ECO:0000256" key="3">
    <source>
        <dbReference type="ARBA" id="ARBA00023125"/>
    </source>
</evidence>
<dbReference type="OrthoDB" id="9794694at2"/>
<comment type="caution">
    <text evidence="6">The sequence shown here is derived from an EMBL/GenBank/DDBJ whole genome shotgun (WGS) entry which is preliminary data.</text>
</comment>
<protein>
    <submittedName>
        <fullName evidence="6">LysR family transcriptional regulator</fullName>
    </submittedName>
</protein>